<feature type="domain" description="Mur ligase central" evidence="10">
    <location>
        <begin position="115"/>
        <end position="271"/>
    </location>
</feature>
<evidence type="ECO:0000313" key="12">
    <source>
        <dbReference type="Proteomes" id="UP000177309"/>
    </source>
</evidence>
<feature type="binding site" evidence="7">
    <location>
        <begin position="117"/>
        <end position="123"/>
    </location>
    <ligand>
        <name>ATP</name>
        <dbReference type="ChEBI" id="CHEBI:30616"/>
    </ligand>
</feature>
<evidence type="ECO:0000259" key="9">
    <source>
        <dbReference type="Pfam" id="PF02875"/>
    </source>
</evidence>
<organism evidence="11 12">
    <name type="scientific">candidate division WOR-1 bacterium RIFOXYC2_FULL_41_25</name>
    <dbReference type="NCBI Taxonomy" id="1802586"/>
    <lineage>
        <taxon>Bacteria</taxon>
        <taxon>Bacillati</taxon>
        <taxon>Saganbacteria</taxon>
    </lineage>
</organism>
<comment type="function">
    <text evidence="7 8">Cell wall formation. Catalyzes the addition of glutamate to the nucleotide precursor UDP-N-acetylmuramoyl-L-alanine (UMA).</text>
</comment>
<dbReference type="EMBL" id="MEUI01000022">
    <property type="protein sequence ID" value="OGC34089.1"/>
    <property type="molecule type" value="Genomic_DNA"/>
</dbReference>
<keyword evidence="7 8" id="KW-0131">Cell cycle</keyword>
<comment type="pathway">
    <text evidence="2 7 8">Cell wall biogenesis; peptidoglycan biosynthesis.</text>
</comment>
<evidence type="ECO:0000313" key="11">
    <source>
        <dbReference type="EMBL" id="OGC34089.1"/>
    </source>
</evidence>
<dbReference type="Pfam" id="PF08245">
    <property type="entry name" value="Mur_ligase_M"/>
    <property type="match status" value="1"/>
</dbReference>
<keyword evidence="3 7" id="KW-0963">Cytoplasm</keyword>
<reference evidence="11 12" key="1">
    <citation type="journal article" date="2016" name="Nat. Commun.">
        <title>Thousands of microbial genomes shed light on interconnected biogeochemical processes in an aquifer system.</title>
        <authorList>
            <person name="Anantharaman K."/>
            <person name="Brown C.T."/>
            <person name="Hug L.A."/>
            <person name="Sharon I."/>
            <person name="Castelle C.J."/>
            <person name="Probst A.J."/>
            <person name="Thomas B.C."/>
            <person name="Singh A."/>
            <person name="Wilkins M.J."/>
            <person name="Karaoz U."/>
            <person name="Brodie E.L."/>
            <person name="Williams K.H."/>
            <person name="Hubbard S.S."/>
            <person name="Banfield J.F."/>
        </authorList>
    </citation>
    <scope>NUCLEOTIDE SEQUENCE [LARGE SCALE GENOMIC DNA]</scope>
</reference>
<evidence type="ECO:0000256" key="1">
    <source>
        <dbReference type="ARBA" id="ARBA00004496"/>
    </source>
</evidence>
<dbReference type="PANTHER" id="PTHR43692">
    <property type="entry name" value="UDP-N-ACETYLMURAMOYLALANINE--D-GLUTAMATE LIGASE"/>
    <property type="match status" value="1"/>
</dbReference>
<dbReference type="InterPro" id="IPR004101">
    <property type="entry name" value="Mur_ligase_C"/>
</dbReference>
<keyword evidence="7 8" id="KW-0132">Cell division</keyword>
<evidence type="ECO:0000256" key="2">
    <source>
        <dbReference type="ARBA" id="ARBA00004752"/>
    </source>
</evidence>
<dbReference type="SUPFAM" id="SSF51984">
    <property type="entry name" value="MurCD N-terminal domain"/>
    <property type="match status" value="1"/>
</dbReference>
<dbReference type="GO" id="GO:0005737">
    <property type="term" value="C:cytoplasm"/>
    <property type="evidence" value="ECO:0007669"/>
    <property type="project" value="UniProtKB-SubCell"/>
</dbReference>
<gene>
    <name evidence="7" type="primary">murD</name>
    <name evidence="11" type="ORF">A2462_00930</name>
</gene>
<comment type="subcellular location">
    <subcellularLocation>
        <location evidence="1 7 8">Cytoplasm</location>
    </subcellularLocation>
</comment>
<comment type="caution">
    <text evidence="11">The sequence shown here is derived from an EMBL/GenBank/DDBJ whole genome shotgun (WGS) entry which is preliminary data.</text>
</comment>
<protein>
    <recommendedName>
        <fullName evidence="7 8">UDP-N-acetylmuramoylalanine--D-glutamate ligase</fullName>
        <ecNumber evidence="7 8">6.3.2.9</ecNumber>
    </recommendedName>
    <alternativeName>
        <fullName evidence="7">D-glutamic acid-adding enzyme</fullName>
    </alternativeName>
    <alternativeName>
        <fullName evidence="7">UDP-N-acetylmuramoyl-L-alanyl-D-glutamate synthetase</fullName>
    </alternativeName>
</protein>
<dbReference type="Pfam" id="PF21799">
    <property type="entry name" value="MurD-like_N"/>
    <property type="match status" value="1"/>
</dbReference>
<evidence type="ECO:0000256" key="5">
    <source>
        <dbReference type="ARBA" id="ARBA00022741"/>
    </source>
</evidence>
<keyword evidence="7 8" id="KW-0573">Peptidoglycan synthesis</keyword>
<dbReference type="UniPathway" id="UPA00219"/>
<dbReference type="GO" id="GO:0005524">
    <property type="term" value="F:ATP binding"/>
    <property type="evidence" value="ECO:0007669"/>
    <property type="project" value="UniProtKB-UniRule"/>
</dbReference>
<name>A0A1F4TNE0_UNCSA</name>
<sequence>MNIFVNKNITIFGLGKSGLAAAKRLVSVGAKVFATDAKPAEKFDVGTIEELRSLGVKIELGCHSFKTLDGTDLIVVSPGIHLDIPVLIEAQKRNIPIISEIELAYQFLTKPIIAVTGTNGKTTTTTLIGEFLKAAGKKIAVGGNIGKPLIAIDDTDLDYIVAEISSYQLETIKDFKPWISLILNIQPDHLERHGSMSEYIKQKARIFLNQTGDDYLIYNLDDPQVVEMVKSAKSQQIPFSKSQAVIITLRPEEIKIPGKHNLDNALAAAQAAYLCGVERQTVAEVLKSFPGVEHRIEFTANINGIEFYNDSKATNPDSTLVALDTFPGQGIILILGGKDKGTELTTLAEAVKDKVKFVILIGEATERFKQALEKTGFKNIKLADSLPQAVQTSFNLGQPGDVILLSPACASFDMFANYEERGRVFKKEVEKLIIKLYICENQK</sequence>
<evidence type="ECO:0000256" key="4">
    <source>
        <dbReference type="ARBA" id="ARBA00022598"/>
    </source>
</evidence>
<dbReference type="InterPro" id="IPR013221">
    <property type="entry name" value="Mur_ligase_cen"/>
</dbReference>
<dbReference type="GO" id="GO:0071555">
    <property type="term" value="P:cell wall organization"/>
    <property type="evidence" value="ECO:0007669"/>
    <property type="project" value="UniProtKB-KW"/>
</dbReference>
<evidence type="ECO:0000256" key="7">
    <source>
        <dbReference type="HAMAP-Rule" id="MF_00639"/>
    </source>
</evidence>
<dbReference type="Pfam" id="PF02875">
    <property type="entry name" value="Mur_ligase_C"/>
    <property type="match status" value="1"/>
</dbReference>
<evidence type="ECO:0000256" key="8">
    <source>
        <dbReference type="RuleBase" id="RU003664"/>
    </source>
</evidence>
<keyword evidence="6 7" id="KW-0067">ATP-binding</keyword>
<dbReference type="AlphaFoldDB" id="A0A1F4TNE0"/>
<dbReference type="EC" id="6.3.2.9" evidence="7 8"/>
<proteinExistence type="inferred from homology"/>
<dbReference type="GO" id="GO:0008360">
    <property type="term" value="P:regulation of cell shape"/>
    <property type="evidence" value="ECO:0007669"/>
    <property type="project" value="UniProtKB-KW"/>
</dbReference>
<dbReference type="GO" id="GO:0051301">
    <property type="term" value="P:cell division"/>
    <property type="evidence" value="ECO:0007669"/>
    <property type="project" value="UniProtKB-KW"/>
</dbReference>
<dbReference type="PANTHER" id="PTHR43692:SF1">
    <property type="entry name" value="UDP-N-ACETYLMURAMOYLALANINE--D-GLUTAMATE LIGASE"/>
    <property type="match status" value="1"/>
</dbReference>
<dbReference type="Gene3D" id="3.40.1190.10">
    <property type="entry name" value="Mur-like, catalytic domain"/>
    <property type="match status" value="1"/>
</dbReference>
<keyword evidence="5 7" id="KW-0547">Nucleotide-binding</keyword>
<dbReference type="HAMAP" id="MF_00639">
    <property type="entry name" value="MurD"/>
    <property type="match status" value="1"/>
</dbReference>
<evidence type="ECO:0000259" key="10">
    <source>
        <dbReference type="Pfam" id="PF08245"/>
    </source>
</evidence>
<accession>A0A1F4TNE0</accession>
<keyword evidence="7 8" id="KW-0961">Cell wall biogenesis/degradation</keyword>
<dbReference type="Gene3D" id="3.40.50.720">
    <property type="entry name" value="NAD(P)-binding Rossmann-like Domain"/>
    <property type="match status" value="1"/>
</dbReference>
<dbReference type="NCBIfam" id="TIGR01087">
    <property type="entry name" value="murD"/>
    <property type="match status" value="1"/>
</dbReference>
<dbReference type="SUPFAM" id="SSF53623">
    <property type="entry name" value="MurD-like peptide ligases, catalytic domain"/>
    <property type="match status" value="1"/>
</dbReference>
<feature type="domain" description="Mur ligase C-terminal" evidence="9">
    <location>
        <begin position="294"/>
        <end position="409"/>
    </location>
</feature>
<dbReference type="SUPFAM" id="SSF53244">
    <property type="entry name" value="MurD-like peptide ligases, peptide-binding domain"/>
    <property type="match status" value="1"/>
</dbReference>
<comment type="similarity">
    <text evidence="7">Belongs to the MurCDEF family.</text>
</comment>
<dbReference type="InterPro" id="IPR036565">
    <property type="entry name" value="Mur-like_cat_sf"/>
</dbReference>
<dbReference type="Gene3D" id="3.90.190.20">
    <property type="entry name" value="Mur ligase, C-terminal domain"/>
    <property type="match status" value="1"/>
</dbReference>
<dbReference type="InterPro" id="IPR005762">
    <property type="entry name" value="MurD"/>
</dbReference>
<dbReference type="GO" id="GO:0008764">
    <property type="term" value="F:UDP-N-acetylmuramoylalanine-D-glutamate ligase activity"/>
    <property type="evidence" value="ECO:0007669"/>
    <property type="project" value="UniProtKB-UniRule"/>
</dbReference>
<evidence type="ECO:0000256" key="6">
    <source>
        <dbReference type="ARBA" id="ARBA00022840"/>
    </source>
</evidence>
<evidence type="ECO:0000256" key="3">
    <source>
        <dbReference type="ARBA" id="ARBA00022490"/>
    </source>
</evidence>
<keyword evidence="4 7" id="KW-0436">Ligase</keyword>
<dbReference type="InterPro" id="IPR036615">
    <property type="entry name" value="Mur_ligase_C_dom_sf"/>
</dbReference>
<dbReference type="Proteomes" id="UP000177309">
    <property type="component" value="Unassembled WGS sequence"/>
</dbReference>
<keyword evidence="7 8" id="KW-0133">Cell shape</keyword>
<dbReference type="GO" id="GO:0009252">
    <property type="term" value="P:peptidoglycan biosynthetic process"/>
    <property type="evidence" value="ECO:0007669"/>
    <property type="project" value="UniProtKB-UniRule"/>
</dbReference>
<comment type="catalytic activity">
    <reaction evidence="7 8">
        <text>UDP-N-acetyl-alpha-D-muramoyl-L-alanine + D-glutamate + ATP = UDP-N-acetyl-alpha-D-muramoyl-L-alanyl-D-glutamate + ADP + phosphate + H(+)</text>
        <dbReference type="Rhea" id="RHEA:16429"/>
        <dbReference type="ChEBI" id="CHEBI:15378"/>
        <dbReference type="ChEBI" id="CHEBI:29986"/>
        <dbReference type="ChEBI" id="CHEBI:30616"/>
        <dbReference type="ChEBI" id="CHEBI:43474"/>
        <dbReference type="ChEBI" id="CHEBI:83898"/>
        <dbReference type="ChEBI" id="CHEBI:83900"/>
        <dbReference type="ChEBI" id="CHEBI:456216"/>
        <dbReference type="EC" id="6.3.2.9"/>
    </reaction>
</comment>